<evidence type="ECO:0000256" key="4">
    <source>
        <dbReference type="ARBA" id="ARBA00022475"/>
    </source>
</evidence>
<dbReference type="InterPro" id="IPR035906">
    <property type="entry name" value="MetI-like_sf"/>
</dbReference>
<keyword evidence="6 9" id="KW-0812">Transmembrane</keyword>
<evidence type="ECO:0000256" key="3">
    <source>
        <dbReference type="ARBA" id="ARBA00022448"/>
    </source>
</evidence>
<dbReference type="Pfam" id="PF00528">
    <property type="entry name" value="BPD_transp_1"/>
    <property type="match status" value="1"/>
</dbReference>
<protein>
    <submittedName>
        <fullName evidence="11">Trehalose transport system permease protein SugB</fullName>
    </submittedName>
</protein>
<evidence type="ECO:0000256" key="5">
    <source>
        <dbReference type="ARBA" id="ARBA00022597"/>
    </source>
</evidence>
<feature type="transmembrane region" description="Helical" evidence="9">
    <location>
        <begin position="63"/>
        <end position="90"/>
    </location>
</feature>
<dbReference type="GO" id="GO:0042956">
    <property type="term" value="P:maltodextrin transmembrane transport"/>
    <property type="evidence" value="ECO:0007669"/>
    <property type="project" value="TreeGrafter"/>
</dbReference>
<dbReference type="SUPFAM" id="SSF161098">
    <property type="entry name" value="MetI-like"/>
    <property type="match status" value="1"/>
</dbReference>
<reference evidence="12" key="1">
    <citation type="submission" date="2017-09" db="EMBL/GenBank/DDBJ databases">
        <title>Metaegenomics of thermophilic ammonia-oxidizing enrichment culture.</title>
        <authorList>
            <person name="Kato S."/>
            <person name="Suzuki K."/>
        </authorList>
    </citation>
    <scope>NUCLEOTIDE SEQUENCE [LARGE SCALE GENOMIC DNA]</scope>
</reference>
<evidence type="ECO:0000259" key="10">
    <source>
        <dbReference type="PROSITE" id="PS50928"/>
    </source>
</evidence>
<dbReference type="InterPro" id="IPR050901">
    <property type="entry name" value="BP-dep_ABC_trans_perm"/>
</dbReference>
<feature type="transmembrane region" description="Helical" evidence="9">
    <location>
        <begin position="132"/>
        <end position="153"/>
    </location>
</feature>
<keyword evidence="7 9" id="KW-1133">Transmembrane helix</keyword>
<dbReference type="EMBL" id="BEHY01000005">
    <property type="protein sequence ID" value="GBD08196.1"/>
    <property type="molecule type" value="Genomic_DNA"/>
</dbReference>
<evidence type="ECO:0000256" key="7">
    <source>
        <dbReference type="ARBA" id="ARBA00022989"/>
    </source>
</evidence>
<keyword evidence="8 9" id="KW-0472">Membrane</keyword>
<feature type="transmembrane region" description="Helical" evidence="9">
    <location>
        <begin position="239"/>
        <end position="262"/>
    </location>
</feature>
<comment type="similarity">
    <text evidence="2">Belongs to the binding-protein-dependent transport system permease family. MalFG subfamily.</text>
</comment>
<evidence type="ECO:0000313" key="12">
    <source>
        <dbReference type="Proteomes" id="UP000236642"/>
    </source>
</evidence>
<dbReference type="Proteomes" id="UP000236642">
    <property type="component" value="Unassembled WGS sequence"/>
</dbReference>
<organism evidence="11 12">
    <name type="scientific">Candidatus Thermoflexus japonica</name>
    <dbReference type="NCBI Taxonomy" id="2035417"/>
    <lineage>
        <taxon>Bacteria</taxon>
        <taxon>Bacillati</taxon>
        <taxon>Chloroflexota</taxon>
        <taxon>Thermoflexia</taxon>
        <taxon>Thermoflexales</taxon>
        <taxon>Thermoflexaceae</taxon>
        <taxon>Thermoflexus</taxon>
    </lineage>
</organism>
<name>A0A2H5Y433_9CHLR</name>
<dbReference type="PANTHER" id="PTHR32243:SF50">
    <property type="entry name" value="MALTOSE_MALTODEXTRIN TRANSPORT SYSTEM PERMEASE PROTEIN MALG"/>
    <property type="match status" value="1"/>
</dbReference>
<proteinExistence type="inferred from homology"/>
<dbReference type="Gene3D" id="1.10.3720.10">
    <property type="entry name" value="MetI-like"/>
    <property type="match status" value="1"/>
</dbReference>
<dbReference type="AlphaFoldDB" id="A0A2H5Y433"/>
<gene>
    <name evidence="11" type="primary">sugB_1</name>
    <name evidence="11" type="ORF">HRbin22_00429</name>
</gene>
<evidence type="ECO:0000256" key="8">
    <source>
        <dbReference type="ARBA" id="ARBA00023136"/>
    </source>
</evidence>
<comment type="caution">
    <text evidence="11">The sequence shown here is derived from an EMBL/GenBank/DDBJ whole genome shotgun (WGS) entry which is preliminary data.</text>
</comment>
<evidence type="ECO:0000256" key="6">
    <source>
        <dbReference type="ARBA" id="ARBA00022692"/>
    </source>
</evidence>
<evidence type="ECO:0000256" key="2">
    <source>
        <dbReference type="ARBA" id="ARBA00009047"/>
    </source>
</evidence>
<accession>A0A2H5Y433</accession>
<evidence type="ECO:0000313" key="11">
    <source>
        <dbReference type="EMBL" id="GBD08196.1"/>
    </source>
</evidence>
<keyword evidence="5" id="KW-0762">Sugar transport</keyword>
<feature type="transmembrane region" description="Helical" evidence="9">
    <location>
        <begin position="102"/>
        <end position="126"/>
    </location>
</feature>
<dbReference type="PROSITE" id="PS50928">
    <property type="entry name" value="ABC_TM1"/>
    <property type="match status" value="1"/>
</dbReference>
<dbReference type="InterPro" id="IPR000515">
    <property type="entry name" value="MetI-like"/>
</dbReference>
<dbReference type="GO" id="GO:0015423">
    <property type="term" value="F:ABC-type maltose transporter activity"/>
    <property type="evidence" value="ECO:0007669"/>
    <property type="project" value="TreeGrafter"/>
</dbReference>
<keyword evidence="4" id="KW-1003">Cell membrane</keyword>
<evidence type="ECO:0000256" key="1">
    <source>
        <dbReference type="ARBA" id="ARBA00004651"/>
    </source>
</evidence>
<feature type="domain" description="ABC transmembrane type-1" evidence="10">
    <location>
        <begin position="67"/>
        <end position="263"/>
    </location>
</feature>
<dbReference type="GO" id="GO:0005886">
    <property type="term" value="C:plasma membrane"/>
    <property type="evidence" value="ECO:0007669"/>
    <property type="project" value="UniProtKB-SubCell"/>
</dbReference>
<dbReference type="CDD" id="cd06261">
    <property type="entry name" value="TM_PBP2"/>
    <property type="match status" value="1"/>
</dbReference>
<feature type="transmembrane region" description="Helical" evidence="9">
    <location>
        <begin position="191"/>
        <end position="213"/>
    </location>
</feature>
<comment type="subcellular location">
    <subcellularLocation>
        <location evidence="1 9">Cell membrane</location>
        <topology evidence="1 9">Multi-pass membrane protein</topology>
    </subcellularLocation>
</comment>
<sequence>MGNWIKKGTPYLILAALSLPLLLLYAWLFIGAFSPRTHGLIPEGFTLSNWSFLFTPWGNRPSIWVAALNSTLLAGGYTVILLLISSTAAYALSRLSFRGRRFFMMLVLVLHAFPSITLLIAIFYVLRALRLYDTLIGVALVKTALELPLGVWVMKGFFDNVSWDIEMAALIDGCSRLQAWRRVMIPMVRPGIAALAVFAFVLGWNEFLLPYIYMPSARNWTLSVFIRSVTAGGAGEILFVNYGVIAAAGLFYVLPVLLFFLFTQRYLLQIYAGGVKG</sequence>
<keyword evidence="3 9" id="KW-0813">Transport</keyword>
<evidence type="ECO:0000256" key="9">
    <source>
        <dbReference type="RuleBase" id="RU363032"/>
    </source>
</evidence>
<dbReference type="PANTHER" id="PTHR32243">
    <property type="entry name" value="MALTOSE TRANSPORT SYSTEM PERMEASE-RELATED"/>
    <property type="match status" value="1"/>
</dbReference>